<dbReference type="PANTHER" id="PTHR12138">
    <property type="entry name" value="PRIMATE-EXPANDED PROTEIN FAMILY"/>
    <property type="match status" value="1"/>
</dbReference>
<dbReference type="Ensembl" id="ENSPANT00000071499.1">
    <property type="protein sequence ID" value="ENSPANP00000047818.1"/>
    <property type="gene ID" value="ENSPANG00000048078.1"/>
</dbReference>
<organism evidence="1 2">
    <name type="scientific">Papio anubis</name>
    <name type="common">Olive baboon</name>
    <dbReference type="NCBI Taxonomy" id="9555"/>
    <lineage>
        <taxon>Eukaryota</taxon>
        <taxon>Metazoa</taxon>
        <taxon>Chordata</taxon>
        <taxon>Craniata</taxon>
        <taxon>Vertebrata</taxon>
        <taxon>Euteleostomi</taxon>
        <taxon>Mammalia</taxon>
        <taxon>Eutheria</taxon>
        <taxon>Euarchontoglires</taxon>
        <taxon>Primates</taxon>
        <taxon>Haplorrhini</taxon>
        <taxon>Catarrhini</taxon>
        <taxon>Cercopithecidae</taxon>
        <taxon>Cercopithecinae</taxon>
        <taxon>Papio</taxon>
    </lineage>
</organism>
<proteinExistence type="predicted"/>
<accession>A0A8I5MYH2</accession>
<name>A0A8I5MYH2_PAPAN</name>
<sequence>NLYLPGSSDSPASASQVAEITGIRHHTRLIFVFLVETRFHRVGQAGLELLTSSDLPTSASQRVEITGMSHHTQHIFVFLQM</sequence>
<evidence type="ECO:0000313" key="2">
    <source>
        <dbReference type="Proteomes" id="UP000028761"/>
    </source>
</evidence>
<reference evidence="1 2" key="1">
    <citation type="submission" date="2012-03" db="EMBL/GenBank/DDBJ databases">
        <title>Whole Genome Assembly of Papio anubis.</title>
        <authorList>
            <person name="Liu Y.L."/>
            <person name="Abraham K.A."/>
            <person name="Akbar H.A."/>
            <person name="Ali S.A."/>
            <person name="Anosike U.A."/>
            <person name="Aqrawi P.A."/>
            <person name="Arias F.A."/>
            <person name="Attaway T.A."/>
            <person name="Awwad R.A."/>
            <person name="Babu C.B."/>
            <person name="Bandaranaike D.B."/>
            <person name="Battles P.B."/>
            <person name="Bell A.B."/>
            <person name="Beltran B.B."/>
            <person name="Berhane-Mersha D.B."/>
            <person name="Bess C.B."/>
            <person name="Bickham C.B."/>
            <person name="Bolden T.B."/>
            <person name="Carter K.C."/>
            <person name="Chau D.C."/>
            <person name="Chavez A.C."/>
            <person name="Clerc-Blankenburg K.C."/>
            <person name="Coyle M.C."/>
            <person name="Dao M.D."/>
            <person name="Davila M.L.D."/>
            <person name="Davy-Carroll L.D."/>
            <person name="Denson S.D."/>
            <person name="Dinh H.D."/>
            <person name="Fernandez S.F."/>
            <person name="Fernando P.F."/>
            <person name="Forbes L.F."/>
            <person name="Francis C.F."/>
            <person name="Francisco L.F."/>
            <person name="Fu Q.F."/>
            <person name="Garcia-Iii R.G."/>
            <person name="Garrett T.G."/>
            <person name="Gross S.G."/>
            <person name="Gubbala S.G."/>
            <person name="Hirani K.H."/>
            <person name="Hogues M.H."/>
            <person name="Hollins B.H."/>
            <person name="Jackson L.J."/>
            <person name="Javaid M.J."/>
            <person name="Jhangiani S.J."/>
            <person name="Johnson A.J."/>
            <person name="Johnson B.J."/>
            <person name="Jones J.J."/>
            <person name="Joshi V.J."/>
            <person name="Kalu J.K."/>
            <person name="Khan N.K."/>
            <person name="Korchina V.K."/>
            <person name="Kovar C.K."/>
            <person name="Lago L.L."/>
            <person name="Lara F.L."/>
            <person name="Le T.-K.L."/>
            <person name="Lee S.L."/>
            <person name="Legall-Iii F.L."/>
            <person name="Lemon S.L."/>
            <person name="Liu J.L."/>
            <person name="Liu Y.-S.L."/>
            <person name="Liyanage D.L."/>
            <person name="Lopez J.L."/>
            <person name="Lorensuhewa L.L."/>
            <person name="Mata R.M."/>
            <person name="Mathew T.M."/>
            <person name="Mercado C.M."/>
            <person name="Mercado I.M."/>
            <person name="Morales K.M."/>
            <person name="Morgan M.M."/>
            <person name="Munidasa M.M."/>
            <person name="Ngo D.N."/>
            <person name="Nguyen L.N."/>
            <person name="Nguyen T.N."/>
            <person name="Nguyen N.N."/>
            <person name="Obregon M.O."/>
            <person name="Okwuonu G.O."/>
            <person name="Ongeri F.O."/>
            <person name="Onwere C.O."/>
            <person name="Osifeso I.O."/>
            <person name="Parra A.P."/>
            <person name="Patil S.P."/>
            <person name="Perez A.P."/>
            <person name="Perez Y.P."/>
            <person name="Pham C.P."/>
            <person name="Pu L.-L.P."/>
            <person name="Puazo M.P."/>
            <person name="Quiroz J.Q."/>
            <person name="Rouhana J.R."/>
            <person name="Ruiz M.R."/>
            <person name="Ruiz S.-J.R."/>
            <person name="Saada N.S."/>
            <person name="Santibanez J.S."/>
            <person name="Scheel M.S."/>
            <person name="Schneider B.S."/>
            <person name="Simmons D.S."/>
            <person name="Sisson I.S."/>
            <person name="Tang L.-Y.T."/>
            <person name="Thornton R.T."/>
            <person name="Tisius J.T."/>
            <person name="Toledanes G.T."/>
            <person name="Trejos Z.T."/>
            <person name="Usmani K.U."/>
            <person name="Varghese R.V."/>
            <person name="Vattathil S.V."/>
            <person name="Vee V.V."/>
            <person name="Walker D.W."/>
            <person name="Weissenberger G.W."/>
            <person name="White C.W."/>
            <person name="Williams A.W."/>
            <person name="Woodworth J.W."/>
            <person name="Wright R.W."/>
            <person name="Zhu Y.Z."/>
            <person name="Han Y.H."/>
            <person name="Newsham I.N."/>
            <person name="Nazareth L.N."/>
            <person name="Worley K.W."/>
            <person name="Muzny D.M."/>
            <person name="Rogers J.R."/>
            <person name="Gibbs R.G."/>
        </authorList>
    </citation>
    <scope>NUCLEOTIDE SEQUENCE [LARGE SCALE GENOMIC DNA]</scope>
</reference>
<dbReference type="PANTHER" id="PTHR12138:SF135">
    <property type="entry name" value="SAM DOMAIN-CONTAINING PROTEIN"/>
    <property type="match status" value="1"/>
</dbReference>
<dbReference type="GeneTree" id="ENSGT01150000286943"/>
<dbReference type="OMA" id="HGMISAH"/>
<reference evidence="1" key="3">
    <citation type="submission" date="2025-09" db="UniProtKB">
        <authorList>
            <consortium name="Ensembl"/>
        </authorList>
    </citation>
    <scope>IDENTIFICATION</scope>
</reference>
<evidence type="ECO:0000313" key="1">
    <source>
        <dbReference type="Ensembl" id="ENSPANP00000047818.1"/>
    </source>
</evidence>
<dbReference type="Proteomes" id="UP000028761">
    <property type="component" value="Chromosome 3"/>
</dbReference>
<dbReference type="PRINTS" id="PR02045">
    <property type="entry name" value="F138DOMAIN"/>
</dbReference>
<dbReference type="AlphaFoldDB" id="A0A8I5MYH2"/>
<keyword evidence="2" id="KW-1185">Reference proteome</keyword>
<protein>
    <submittedName>
        <fullName evidence="1">Uncharacterized protein</fullName>
    </submittedName>
</protein>
<reference evidence="1" key="2">
    <citation type="submission" date="2025-08" db="UniProtKB">
        <authorList>
            <consortium name="Ensembl"/>
        </authorList>
    </citation>
    <scope>IDENTIFICATION</scope>
</reference>